<protein>
    <recommendedName>
        <fullName evidence="2">histidine kinase</fullName>
        <ecNumber evidence="2">2.7.13.3</ecNumber>
    </recommendedName>
</protein>
<keyword evidence="6" id="KW-0805">Transcription regulation</keyword>
<keyword evidence="8" id="KW-0804">Transcription</keyword>
<dbReference type="Gene3D" id="3.40.50.2300">
    <property type="match status" value="1"/>
</dbReference>
<dbReference type="InterPro" id="IPR011006">
    <property type="entry name" value="CheY-like_superfamily"/>
</dbReference>
<dbReference type="PRINTS" id="PR00038">
    <property type="entry name" value="HTHLUXR"/>
</dbReference>
<dbReference type="Gene3D" id="3.30.450.40">
    <property type="match status" value="1"/>
</dbReference>
<dbReference type="InterPro" id="IPR016032">
    <property type="entry name" value="Sig_transdc_resp-reg_C-effctor"/>
</dbReference>
<dbReference type="InterPro" id="IPR001789">
    <property type="entry name" value="Sig_transdc_resp-reg_receiver"/>
</dbReference>
<feature type="domain" description="HTH luxR-type" evidence="11">
    <location>
        <begin position="706"/>
        <end position="771"/>
    </location>
</feature>
<dbReference type="PROSITE" id="PS50110">
    <property type="entry name" value="RESPONSE_REGULATORY"/>
    <property type="match status" value="1"/>
</dbReference>
<dbReference type="Gene3D" id="3.30.450.20">
    <property type="entry name" value="PAS domain"/>
    <property type="match status" value="3"/>
</dbReference>
<sequence>MTLCAASLDTAPILSADLLAVKQIAAIPAMLEIICRSTGLGFAAVARVTDDDWIACRVQDEIGCGITASDTLRAETTLCDEVRRLRRPIVIDDVLADKSYRDHPAPERYGYRSYISFPILWADGDVFGTLCALGPDPAKLDTPGIRGMFRQFANLIGLHLDAERKPTVAGLRLREEAGAARERNAILTALIEHLPIGAGLFASDGRALVTNAGLRRFLTQDRPLSADRDGRVYWTGNAAGDGDSARPDDPFTRALHGETVIGAHVLRRMEDGADHWNRVSALPVPGDPGGTGRWASASGEEPAVILLVEERQEIKRTEDALRQSEARLQAAIDLAGLSSYSWDLEKGTLLWDTRLKAMWGLTPEASIDQELWLSAIHAEDRPRVEEAIARCRDPSGDGIYHVEYRVIGIGDGIERWVSSHGRTLFEDGRPTGFTGVALDITERKRSEASLRESEERFRRFAEHSTNVLWLADLESRSVDYISRAFQPVWGMAPEALVSIDHWLETIHPDDRDSADRTVERVSGGELVVLEYRIVRPGDGAVRRIRDTFFPIRGEDGRIRRIGGIAEDVTGHTGARVYLVAEDGAARQGLIALLQPAGYEMQIFDNAAALAEVAASLQPGCVVLDIEAAGPDSLTVARSLKAERLNLPVLVLGSSHGDVGVGVRAMKAGAVDYLEKPWQPMALLTAVAATLADLRTDTERSRAHDETRARIAALSAREREVLEGLLAGGTNKTIGRALGLSPRTVEIHRSHVMEILGARTLPEAVLMAAEAGVRPTTIL</sequence>
<dbReference type="InterPro" id="IPR029016">
    <property type="entry name" value="GAF-like_dom_sf"/>
</dbReference>
<proteinExistence type="predicted"/>
<feature type="domain" description="PAS" evidence="13">
    <location>
        <begin position="453"/>
        <end position="525"/>
    </location>
</feature>
<dbReference type="SUPFAM" id="SSF55785">
    <property type="entry name" value="PYP-like sensor domain (PAS domain)"/>
    <property type="match status" value="3"/>
</dbReference>
<dbReference type="SMART" id="SM00065">
    <property type="entry name" value="GAF"/>
    <property type="match status" value="1"/>
</dbReference>
<dbReference type="SUPFAM" id="SSF55781">
    <property type="entry name" value="GAF domain-like"/>
    <property type="match status" value="1"/>
</dbReference>
<evidence type="ECO:0000256" key="5">
    <source>
        <dbReference type="ARBA" id="ARBA00022777"/>
    </source>
</evidence>
<dbReference type="RefSeq" id="WP_009867046.1">
    <property type="nucleotide sequence ID" value="NZ_JBHSTT010000033.1"/>
</dbReference>
<dbReference type="CDD" id="cd00130">
    <property type="entry name" value="PAS"/>
    <property type="match status" value="2"/>
</dbReference>
<dbReference type="Pfam" id="PF08447">
    <property type="entry name" value="PAS_3"/>
    <property type="match status" value="2"/>
</dbReference>
<dbReference type="SUPFAM" id="SSF52172">
    <property type="entry name" value="CheY-like"/>
    <property type="match status" value="1"/>
</dbReference>
<evidence type="ECO:0000256" key="1">
    <source>
        <dbReference type="ARBA" id="ARBA00000085"/>
    </source>
</evidence>
<dbReference type="InterPro" id="IPR035965">
    <property type="entry name" value="PAS-like_dom_sf"/>
</dbReference>
<feature type="domain" description="Response regulatory" evidence="12">
    <location>
        <begin position="575"/>
        <end position="690"/>
    </location>
</feature>
<dbReference type="NCBIfam" id="TIGR00229">
    <property type="entry name" value="sensory_box"/>
    <property type="match status" value="2"/>
</dbReference>
<keyword evidence="5" id="KW-0418">Kinase</keyword>
<dbReference type="InterPro" id="IPR036388">
    <property type="entry name" value="WH-like_DNA-bd_sf"/>
</dbReference>
<evidence type="ECO:0000256" key="7">
    <source>
        <dbReference type="ARBA" id="ARBA00023125"/>
    </source>
</evidence>
<reference evidence="16" key="1">
    <citation type="journal article" date="2019" name="Int. J. Syst. Evol. Microbiol.">
        <title>The Global Catalogue of Microorganisms (GCM) 10K type strain sequencing project: providing services to taxonomists for standard genome sequencing and annotation.</title>
        <authorList>
            <consortium name="The Broad Institute Genomics Platform"/>
            <consortium name="The Broad Institute Genome Sequencing Center for Infectious Disease"/>
            <person name="Wu L."/>
            <person name="Ma J."/>
        </authorList>
    </citation>
    <scope>NUCLEOTIDE SEQUENCE [LARGE SCALE GENOMIC DNA]</scope>
    <source>
        <strain evidence="16">CCUG 36916</strain>
    </source>
</reference>
<evidence type="ECO:0000256" key="9">
    <source>
        <dbReference type="PROSITE-ProRule" id="PRU00169"/>
    </source>
</evidence>
<evidence type="ECO:0000256" key="10">
    <source>
        <dbReference type="SAM" id="Coils"/>
    </source>
</evidence>
<dbReference type="SUPFAM" id="SSF46894">
    <property type="entry name" value="C-terminal effector domain of the bipartite response regulators"/>
    <property type="match status" value="1"/>
</dbReference>
<evidence type="ECO:0000313" key="16">
    <source>
        <dbReference type="Proteomes" id="UP001596237"/>
    </source>
</evidence>
<keyword evidence="10" id="KW-0175">Coiled coil</keyword>
<dbReference type="EC" id="2.7.13.3" evidence="2"/>
<evidence type="ECO:0000256" key="8">
    <source>
        <dbReference type="ARBA" id="ARBA00023163"/>
    </source>
</evidence>
<evidence type="ECO:0000313" key="15">
    <source>
        <dbReference type="EMBL" id="MFC6389734.1"/>
    </source>
</evidence>
<dbReference type="PANTHER" id="PTHR43304:SF1">
    <property type="entry name" value="PAC DOMAIN-CONTAINING PROTEIN"/>
    <property type="match status" value="1"/>
</dbReference>
<dbReference type="InterPro" id="IPR013655">
    <property type="entry name" value="PAS_fold_3"/>
</dbReference>
<evidence type="ECO:0000259" key="13">
    <source>
        <dbReference type="PROSITE" id="PS50112"/>
    </source>
</evidence>
<evidence type="ECO:0000256" key="3">
    <source>
        <dbReference type="ARBA" id="ARBA00022553"/>
    </source>
</evidence>
<dbReference type="SMART" id="SM00091">
    <property type="entry name" value="PAS"/>
    <property type="match status" value="2"/>
</dbReference>
<feature type="modified residue" description="4-aspartylphosphate" evidence="9">
    <location>
        <position position="624"/>
    </location>
</feature>
<dbReference type="Proteomes" id="UP001596237">
    <property type="component" value="Unassembled WGS sequence"/>
</dbReference>
<dbReference type="InterPro" id="IPR000792">
    <property type="entry name" value="Tscrpt_reg_LuxR_C"/>
</dbReference>
<name>A0ABW1WRR1_9HYPH</name>
<dbReference type="InterPro" id="IPR052162">
    <property type="entry name" value="Sensor_kinase/Photoreceptor"/>
</dbReference>
<dbReference type="Pfam" id="PF01590">
    <property type="entry name" value="GAF"/>
    <property type="match status" value="1"/>
</dbReference>
<evidence type="ECO:0000259" key="11">
    <source>
        <dbReference type="PROSITE" id="PS50043"/>
    </source>
</evidence>
<feature type="coiled-coil region" evidence="10">
    <location>
        <begin position="307"/>
        <end position="334"/>
    </location>
</feature>
<dbReference type="Pfam" id="PF00072">
    <property type="entry name" value="Response_reg"/>
    <property type="match status" value="1"/>
</dbReference>
<evidence type="ECO:0000259" key="14">
    <source>
        <dbReference type="PROSITE" id="PS50113"/>
    </source>
</evidence>
<evidence type="ECO:0000256" key="4">
    <source>
        <dbReference type="ARBA" id="ARBA00022679"/>
    </source>
</evidence>
<dbReference type="PROSITE" id="PS50112">
    <property type="entry name" value="PAS"/>
    <property type="match status" value="2"/>
</dbReference>
<dbReference type="InterPro" id="IPR000700">
    <property type="entry name" value="PAS-assoc_C"/>
</dbReference>
<dbReference type="SMART" id="SM00448">
    <property type="entry name" value="REC"/>
    <property type="match status" value="1"/>
</dbReference>
<feature type="domain" description="PAS" evidence="13">
    <location>
        <begin position="324"/>
        <end position="395"/>
    </location>
</feature>
<dbReference type="PROSITE" id="PS50113">
    <property type="entry name" value="PAC"/>
    <property type="match status" value="2"/>
</dbReference>
<dbReference type="SMART" id="SM00421">
    <property type="entry name" value="HTH_LUXR"/>
    <property type="match status" value="1"/>
</dbReference>
<dbReference type="PANTHER" id="PTHR43304">
    <property type="entry name" value="PHYTOCHROME-LIKE PROTEIN CPH1"/>
    <property type="match status" value="1"/>
</dbReference>
<dbReference type="PROSITE" id="PS50043">
    <property type="entry name" value="HTH_LUXR_2"/>
    <property type="match status" value="1"/>
</dbReference>
<organism evidence="15 16">
    <name type="scientific">Methylorubrum zatmanii</name>
    <dbReference type="NCBI Taxonomy" id="29429"/>
    <lineage>
        <taxon>Bacteria</taxon>
        <taxon>Pseudomonadati</taxon>
        <taxon>Pseudomonadota</taxon>
        <taxon>Alphaproteobacteria</taxon>
        <taxon>Hyphomicrobiales</taxon>
        <taxon>Methylobacteriaceae</taxon>
        <taxon>Methylorubrum</taxon>
    </lineage>
</organism>
<keyword evidence="7" id="KW-0238">DNA-binding</keyword>
<dbReference type="InterPro" id="IPR000014">
    <property type="entry name" value="PAS"/>
</dbReference>
<keyword evidence="16" id="KW-1185">Reference proteome</keyword>
<dbReference type="Gene3D" id="1.10.10.10">
    <property type="entry name" value="Winged helix-like DNA-binding domain superfamily/Winged helix DNA-binding domain"/>
    <property type="match status" value="1"/>
</dbReference>
<dbReference type="InterPro" id="IPR003018">
    <property type="entry name" value="GAF"/>
</dbReference>
<evidence type="ECO:0000259" key="12">
    <source>
        <dbReference type="PROSITE" id="PS50110"/>
    </source>
</evidence>
<keyword evidence="4" id="KW-0808">Transferase</keyword>
<gene>
    <name evidence="15" type="ORF">ACFQDP_10350</name>
</gene>
<dbReference type="InterPro" id="IPR001610">
    <property type="entry name" value="PAC"/>
</dbReference>
<feature type="domain" description="PAC" evidence="14">
    <location>
        <begin position="400"/>
        <end position="452"/>
    </location>
</feature>
<dbReference type="SMART" id="SM00086">
    <property type="entry name" value="PAC"/>
    <property type="match status" value="2"/>
</dbReference>
<dbReference type="CDD" id="cd06170">
    <property type="entry name" value="LuxR_C_like"/>
    <property type="match status" value="1"/>
</dbReference>
<comment type="caution">
    <text evidence="15">The sequence shown here is derived from an EMBL/GenBank/DDBJ whole genome shotgun (WGS) entry which is preliminary data.</text>
</comment>
<evidence type="ECO:0000256" key="6">
    <source>
        <dbReference type="ARBA" id="ARBA00023015"/>
    </source>
</evidence>
<feature type="domain" description="PAC" evidence="14">
    <location>
        <begin position="527"/>
        <end position="580"/>
    </location>
</feature>
<comment type="catalytic activity">
    <reaction evidence="1">
        <text>ATP + protein L-histidine = ADP + protein N-phospho-L-histidine.</text>
        <dbReference type="EC" id="2.7.13.3"/>
    </reaction>
</comment>
<dbReference type="Gene3D" id="2.10.70.100">
    <property type="match status" value="1"/>
</dbReference>
<keyword evidence="3 9" id="KW-0597">Phosphoprotein</keyword>
<evidence type="ECO:0000256" key="2">
    <source>
        <dbReference type="ARBA" id="ARBA00012438"/>
    </source>
</evidence>
<dbReference type="EMBL" id="JBHSTT010000033">
    <property type="protein sequence ID" value="MFC6389734.1"/>
    <property type="molecule type" value="Genomic_DNA"/>
</dbReference>
<accession>A0ABW1WRR1</accession>
<dbReference type="Pfam" id="PF00196">
    <property type="entry name" value="GerE"/>
    <property type="match status" value="1"/>
</dbReference>